<proteinExistence type="predicted"/>
<evidence type="ECO:0000313" key="1">
    <source>
        <dbReference type="EMBL" id="QFR56018.1"/>
    </source>
</evidence>
<name>A0A5P8PH26_9CAUD</name>
<dbReference type="Proteomes" id="UP000326777">
    <property type="component" value="Genome"/>
</dbReference>
<sequence>MEVQVFPTVSYMYNRTIKVVLRVSEQHGSNMSDEGYAGRYFEIRIERNGFSKAIVNGKIGLQHQTEAYNQLFDAVMAIVSEIVEFPDNHRSAVQCFCDRVVLDIQTLAKIL</sequence>
<gene>
    <name evidence="1" type="ORF">CPT_Muldoon_062</name>
</gene>
<keyword evidence="2" id="KW-1185">Reference proteome</keyword>
<accession>A0A5P8PH26</accession>
<organism evidence="1 2">
    <name type="scientific">Serratia phage Muldoon</name>
    <dbReference type="NCBI Taxonomy" id="2601678"/>
    <lineage>
        <taxon>Viruses</taxon>
        <taxon>Duplodnaviria</taxon>
        <taxon>Heunggongvirae</taxon>
        <taxon>Uroviricota</taxon>
        <taxon>Caudoviricetes</taxon>
        <taxon>Muldoonvirus</taxon>
        <taxon>Muldoonvirus muldoon</taxon>
    </lineage>
</organism>
<dbReference type="EMBL" id="MN095771">
    <property type="protein sequence ID" value="QFR56018.1"/>
    <property type="molecule type" value="Genomic_DNA"/>
</dbReference>
<protein>
    <submittedName>
        <fullName evidence="1">Uncharacterized protein</fullName>
    </submittedName>
</protein>
<evidence type="ECO:0000313" key="2">
    <source>
        <dbReference type="Proteomes" id="UP000326777"/>
    </source>
</evidence>
<reference evidence="2" key="1">
    <citation type="submission" date="2019-06" db="EMBL/GenBank/DDBJ databases">
        <title>Complete genome sequence of Serratia marcescens phage Muldoon.</title>
        <authorList>
            <person name="Campbell S."/>
            <person name="Atkinson C."/>
            <person name="Moreland R."/>
            <person name="Liu M."/>
            <person name="Ramsey J."/>
            <person name="Leavitt J."/>
        </authorList>
    </citation>
    <scope>NUCLEOTIDE SEQUENCE [LARGE SCALE GENOMIC DNA]</scope>
</reference>